<protein>
    <recommendedName>
        <fullName evidence="4">Endonuclease/exonuclease/phosphatase domain-containing protein</fullName>
    </recommendedName>
</protein>
<feature type="compositionally biased region" description="Basic and acidic residues" evidence="1">
    <location>
        <begin position="375"/>
        <end position="385"/>
    </location>
</feature>
<proteinExistence type="predicted"/>
<comment type="caution">
    <text evidence="2">The sequence shown here is derived from an EMBL/GenBank/DDBJ whole genome shotgun (WGS) entry which is preliminary data.</text>
</comment>
<evidence type="ECO:0000313" key="3">
    <source>
        <dbReference type="Proteomes" id="UP001249851"/>
    </source>
</evidence>
<evidence type="ECO:0000313" key="2">
    <source>
        <dbReference type="EMBL" id="KAK2566102.1"/>
    </source>
</evidence>
<name>A0AAD9V9Q1_ACRCE</name>
<dbReference type="AlphaFoldDB" id="A0AAD9V9Q1"/>
<organism evidence="2 3">
    <name type="scientific">Acropora cervicornis</name>
    <name type="common">Staghorn coral</name>
    <dbReference type="NCBI Taxonomy" id="6130"/>
    <lineage>
        <taxon>Eukaryota</taxon>
        <taxon>Metazoa</taxon>
        <taxon>Cnidaria</taxon>
        <taxon>Anthozoa</taxon>
        <taxon>Hexacorallia</taxon>
        <taxon>Scleractinia</taxon>
        <taxon>Astrocoeniina</taxon>
        <taxon>Acroporidae</taxon>
        <taxon>Acropora</taxon>
    </lineage>
</organism>
<reference evidence="2" key="2">
    <citation type="journal article" date="2023" name="Science">
        <title>Genomic signatures of disease resistance in endangered staghorn corals.</title>
        <authorList>
            <person name="Vollmer S.V."/>
            <person name="Selwyn J.D."/>
            <person name="Despard B.A."/>
            <person name="Roesel C.L."/>
        </authorList>
    </citation>
    <scope>NUCLEOTIDE SEQUENCE</scope>
    <source>
        <strain evidence="2">K2</strain>
    </source>
</reference>
<keyword evidence="3" id="KW-1185">Reference proteome</keyword>
<gene>
    <name evidence="2" type="ORF">P5673_009547</name>
</gene>
<dbReference type="EMBL" id="JARQWQ010000017">
    <property type="protein sequence ID" value="KAK2566102.1"/>
    <property type="molecule type" value="Genomic_DNA"/>
</dbReference>
<evidence type="ECO:0008006" key="4">
    <source>
        <dbReference type="Google" id="ProtNLM"/>
    </source>
</evidence>
<sequence>MDDPTIAEVAAALKYLTNPESGFLREPEEAELNEFRKAIQDARMKTASTPWAFIMSVNMGAGSASNRGPPVDRRMLLSIIMRSFFSSLIFCQELPGYFEKEVVDKCGTGGYKSVATDNQASVLWLAQEFCGEPVETTDSSISKILEELAEKRSDVDVSELRGRVALVKLTKKGKEASGYQPFLAASWHGPFKRTLVDRKKVCKGLILFLREVCKKEKVSSFIIGGDFNMNTLDHIDLEEKMVVPSYNLTSRAESKSNIPYKDNFIFFNERDRDIWVSFVRPIEFENSKDCGSDITKKDHQKFNECKQSQDTETKDVLDHDPIVGLLILTGKRTESPSSDEPAVDHNLTNVESDSPDKNDKDNDPVLKDFAGLSLEKSEHVGSPDA</sequence>
<accession>A0AAD9V9Q1</accession>
<dbReference type="Proteomes" id="UP001249851">
    <property type="component" value="Unassembled WGS sequence"/>
</dbReference>
<feature type="compositionally biased region" description="Basic and acidic residues" evidence="1">
    <location>
        <begin position="354"/>
        <end position="366"/>
    </location>
</feature>
<feature type="region of interest" description="Disordered" evidence="1">
    <location>
        <begin position="331"/>
        <end position="385"/>
    </location>
</feature>
<reference evidence="2" key="1">
    <citation type="journal article" date="2023" name="G3 (Bethesda)">
        <title>Whole genome assembly and annotation of the endangered Caribbean coral Acropora cervicornis.</title>
        <authorList>
            <person name="Selwyn J.D."/>
            <person name="Vollmer S.V."/>
        </authorList>
    </citation>
    <scope>NUCLEOTIDE SEQUENCE</scope>
    <source>
        <strain evidence="2">K2</strain>
    </source>
</reference>
<evidence type="ECO:0000256" key="1">
    <source>
        <dbReference type="SAM" id="MobiDB-lite"/>
    </source>
</evidence>